<feature type="compositionally biased region" description="Polar residues" evidence="3">
    <location>
        <begin position="225"/>
        <end position="236"/>
    </location>
</feature>
<evidence type="ECO:0000313" key="6">
    <source>
        <dbReference type="EMBL" id="PJJ57251.1"/>
    </source>
</evidence>
<evidence type="ECO:0000259" key="5">
    <source>
        <dbReference type="PROSITE" id="PS50106"/>
    </source>
</evidence>
<keyword evidence="7" id="KW-1185">Reference proteome</keyword>
<dbReference type="InterPro" id="IPR009003">
    <property type="entry name" value="Peptidase_S1_PA"/>
</dbReference>
<dbReference type="RefSeq" id="WP_211288011.1">
    <property type="nucleotide sequence ID" value="NZ_PGEZ01000001.1"/>
</dbReference>
<evidence type="ECO:0000313" key="7">
    <source>
        <dbReference type="Proteomes" id="UP000230842"/>
    </source>
</evidence>
<sequence>METTPVAPSPAEPSTAPTAHDGRRRPRALIAGLAAGAVLGTSALAFGGGVLVGGTQAADIAGQSTTSATDPSTGTTDQIPPGTQDDGEVSPWGSGGQGPGSQAPGSGSGSSQGTTTASEDQQAGLAYIRTEVSYDQGEAAGTGMVLSSDGEILTNHHVVEGATAIEVEIAATGQTYSAEVVGYDAVTDVALLQLDDASGLDTVTPDTTDPVEVGDEVTGVGNAGGSEQPSAASGTVTGLEESIDVADQTGGGSEQLTGLIEVDADIVSGDSGGPLYDADDEVVGMNTAASSGSADITGYAIPIGTALEIVSQIQSGEESGTVQIGATPFLGVTLATQSSVRPGRGGWSQSDPYGSGSEQPEGVAVQGVVDGSAAEEAGITGGDAITAIDGTAVGTASALSEAIAQHEVGDRMTVTWTDTDGQSHSAEVTLGEGPVG</sequence>
<comment type="caution">
    <text evidence="6">The sequence shown here is derived from an EMBL/GenBank/DDBJ whole genome shotgun (WGS) entry which is preliminary data.</text>
</comment>
<feature type="region of interest" description="Disordered" evidence="3">
    <location>
        <begin position="201"/>
        <end position="237"/>
    </location>
</feature>
<dbReference type="Gene3D" id="2.30.42.10">
    <property type="match status" value="1"/>
</dbReference>
<dbReference type="SUPFAM" id="SSF50156">
    <property type="entry name" value="PDZ domain-like"/>
    <property type="match status" value="1"/>
</dbReference>
<keyword evidence="4" id="KW-0812">Transmembrane</keyword>
<evidence type="ECO:0000256" key="4">
    <source>
        <dbReference type="SAM" id="Phobius"/>
    </source>
</evidence>
<keyword evidence="4" id="KW-1133">Transmembrane helix</keyword>
<proteinExistence type="predicted"/>
<dbReference type="Gene3D" id="2.40.10.120">
    <property type="match status" value="1"/>
</dbReference>
<gene>
    <name evidence="6" type="ORF">CLV56_1478</name>
</gene>
<feature type="compositionally biased region" description="Polar residues" evidence="3">
    <location>
        <begin position="347"/>
        <end position="358"/>
    </location>
</feature>
<feature type="compositionally biased region" description="Low complexity" evidence="3">
    <location>
        <begin position="64"/>
        <end position="76"/>
    </location>
</feature>
<dbReference type="Pfam" id="PF13365">
    <property type="entry name" value="Trypsin_2"/>
    <property type="match status" value="1"/>
</dbReference>
<feature type="domain" description="PDZ" evidence="5">
    <location>
        <begin position="310"/>
        <end position="393"/>
    </location>
</feature>
<dbReference type="PRINTS" id="PR00834">
    <property type="entry name" value="PROTEASES2C"/>
</dbReference>
<dbReference type="Pfam" id="PF13180">
    <property type="entry name" value="PDZ_2"/>
    <property type="match status" value="1"/>
</dbReference>
<organism evidence="6 7">
    <name type="scientific">Mumia flava</name>
    <dbReference type="NCBI Taxonomy" id="1348852"/>
    <lineage>
        <taxon>Bacteria</taxon>
        <taxon>Bacillati</taxon>
        <taxon>Actinomycetota</taxon>
        <taxon>Actinomycetes</taxon>
        <taxon>Propionibacteriales</taxon>
        <taxon>Nocardioidaceae</taxon>
        <taxon>Mumia</taxon>
    </lineage>
</organism>
<name>A0A2M9BH36_9ACTN</name>
<evidence type="ECO:0000256" key="1">
    <source>
        <dbReference type="ARBA" id="ARBA00022670"/>
    </source>
</evidence>
<keyword evidence="1 6" id="KW-0645">Protease</keyword>
<evidence type="ECO:0000256" key="3">
    <source>
        <dbReference type="SAM" id="MobiDB-lite"/>
    </source>
</evidence>
<dbReference type="InterPro" id="IPR001940">
    <property type="entry name" value="Peptidase_S1C"/>
</dbReference>
<dbReference type="InterPro" id="IPR001478">
    <property type="entry name" value="PDZ"/>
</dbReference>
<dbReference type="SMART" id="SM00228">
    <property type="entry name" value="PDZ"/>
    <property type="match status" value="1"/>
</dbReference>
<feature type="compositionally biased region" description="Low complexity" evidence="3">
    <location>
        <begin position="201"/>
        <end position="211"/>
    </location>
</feature>
<feature type="region of interest" description="Disordered" evidence="3">
    <location>
        <begin position="338"/>
        <end position="362"/>
    </location>
</feature>
<protein>
    <submittedName>
        <fullName evidence="6">S1-C subfamily serine protease</fullName>
    </submittedName>
</protein>
<accession>A0A2M9BH36</accession>
<dbReference type="AlphaFoldDB" id="A0A2M9BH36"/>
<dbReference type="SUPFAM" id="SSF50494">
    <property type="entry name" value="Trypsin-like serine proteases"/>
    <property type="match status" value="1"/>
</dbReference>
<keyword evidence="2" id="KW-0378">Hydrolase</keyword>
<feature type="region of interest" description="Disordered" evidence="3">
    <location>
        <begin position="1"/>
        <end position="25"/>
    </location>
</feature>
<feature type="transmembrane region" description="Helical" evidence="4">
    <location>
        <begin position="28"/>
        <end position="52"/>
    </location>
</feature>
<dbReference type="Proteomes" id="UP000230842">
    <property type="component" value="Unassembled WGS sequence"/>
</dbReference>
<feature type="compositionally biased region" description="Low complexity" evidence="3">
    <location>
        <begin position="100"/>
        <end position="118"/>
    </location>
</feature>
<dbReference type="GO" id="GO:0004252">
    <property type="term" value="F:serine-type endopeptidase activity"/>
    <property type="evidence" value="ECO:0007669"/>
    <property type="project" value="InterPro"/>
</dbReference>
<dbReference type="PROSITE" id="PS50106">
    <property type="entry name" value="PDZ"/>
    <property type="match status" value="1"/>
</dbReference>
<dbReference type="InterPro" id="IPR051201">
    <property type="entry name" value="Chloro_Bact_Ser_Proteases"/>
</dbReference>
<keyword evidence="4" id="KW-0472">Membrane</keyword>
<dbReference type="GO" id="GO:0006508">
    <property type="term" value="P:proteolysis"/>
    <property type="evidence" value="ECO:0007669"/>
    <property type="project" value="UniProtKB-KW"/>
</dbReference>
<feature type="compositionally biased region" description="Polar residues" evidence="3">
    <location>
        <begin position="416"/>
        <end position="426"/>
    </location>
</feature>
<dbReference type="InterPro" id="IPR036034">
    <property type="entry name" value="PDZ_sf"/>
</dbReference>
<dbReference type="PANTHER" id="PTHR43343:SF3">
    <property type="entry name" value="PROTEASE DO-LIKE 8, CHLOROPLASTIC"/>
    <property type="match status" value="1"/>
</dbReference>
<feature type="region of interest" description="Disordered" evidence="3">
    <location>
        <begin position="416"/>
        <end position="436"/>
    </location>
</feature>
<evidence type="ECO:0000256" key="2">
    <source>
        <dbReference type="ARBA" id="ARBA00022801"/>
    </source>
</evidence>
<dbReference type="PANTHER" id="PTHR43343">
    <property type="entry name" value="PEPTIDASE S12"/>
    <property type="match status" value="1"/>
</dbReference>
<feature type="region of interest" description="Disordered" evidence="3">
    <location>
        <begin position="62"/>
        <end position="120"/>
    </location>
</feature>
<reference evidence="6 7" key="1">
    <citation type="submission" date="2017-11" db="EMBL/GenBank/DDBJ databases">
        <title>Genomic Encyclopedia of Archaeal and Bacterial Type Strains, Phase II (KMG-II): From Individual Species to Whole Genera.</title>
        <authorList>
            <person name="Goeker M."/>
        </authorList>
    </citation>
    <scope>NUCLEOTIDE SEQUENCE [LARGE SCALE GENOMIC DNA]</scope>
    <source>
        <strain evidence="6 7">DSM 27763</strain>
    </source>
</reference>
<dbReference type="EMBL" id="PGEZ01000001">
    <property type="protein sequence ID" value="PJJ57251.1"/>
    <property type="molecule type" value="Genomic_DNA"/>
</dbReference>